<dbReference type="AlphaFoldDB" id="F7X7T1"/>
<dbReference type="HOGENOM" id="CLU_355966_0_0_5"/>
<evidence type="ECO:0000259" key="1">
    <source>
        <dbReference type="Pfam" id="PF06791"/>
    </source>
</evidence>
<dbReference type="KEGG" id="smx:SM11_chr0238"/>
<evidence type="ECO:0000313" key="3">
    <source>
        <dbReference type="Proteomes" id="UP000009045"/>
    </source>
</evidence>
<reference evidence="2 3" key="1">
    <citation type="journal article" date="2011" name="J. Biotechnol.">
        <title>The complete genome sequence of the dominant Sinorhizobium meliloti field isolate SM11 extends the S. meliloti pan-genome.</title>
        <authorList>
            <person name="Schneiker-Bekel S."/>
            <person name="Wibberg D."/>
            <person name="Bekel T."/>
            <person name="Blom J."/>
            <person name="Linke B."/>
            <person name="Neuweger H."/>
            <person name="Stiens M."/>
            <person name="Vorholter F.J."/>
            <person name="Weidner S."/>
            <person name="Goesmann A."/>
            <person name="Puhler A."/>
            <person name="Schluter A."/>
        </authorList>
    </citation>
    <scope>NUCLEOTIDE SEQUENCE [LARGE SCALE GENOMIC DNA]</scope>
    <source>
        <strain evidence="2 3">SM11</strain>
    </source>
</reference>
<dbReference type="RefSeq" id="WP_014528961.1">
    <property type="nucleotide sequence ID" value="NC_017325.1"/>
</dbReference>
<dbReference type="Pfam" id="PF06791">
    <property type="entry name" value="TMP_2"/>
    <property type="match status" value="1"/>
</dbReference>
<dbReference type="Proteomes" id="UP000009045">
    <property type="component" value="Chromosome"/>
</dbReference>
<dbReference type="PATRIC" id="fig|707241.3.peg.238"/>
<evidence type="ECO:0000313" key="2">
    <source>
        <dbReference type="EMBL" id="AEH77521.1"/>
    </source>
</evidence>
<sequence>MAANDDTARLLVSIEATQAKFEKQLAAVAKAAERAAKKTEDTFRSANDNVAKGFDRSTAAMRQQGFAAKQLSAQFGDIAAQIAAGTSPLRAVATQADQIRMALQSAGGAANAFRALAGAVFNPITLATTAFTLLGERAIAYFTSVGEGTEAADTALKAHIDLVEAVTREWGDAVPSLKAYAEEVRNATNIGQLREATAKHIDQLFADAREQMAGLGVDLTDVVTQLRAAGAEEEGISRIQDAFRSMKEAVDSGNDSTKQAQELTAALASSFSETGVTAADSFAGSINRVAGAFAEFAKQAAKARAEAEAAIQARTGAQGSGIVPFNPLPADDTNRRVQLQAARESIAGIESSGNYRALGPILENGDRAYGRYQVMGRNIADWTKRAIGTALTPEQFLNNPQFQDKVFDHVFGGYIEQFGMQGASEAWFAGPGGVGKSNRKDALGTSVGDYSAKFTAGLGEVKDAWAGLRDVTASTKEETAALTTQYADFGQVAQTAVQGLANALADGKLEGKELLQILMQVVQQLLTMPPAGGGGLFGGGGGFLSGILGSIFHKGGVAGGPAPQRMVSPSVFAGAKRYHTGGVAGLMPGEIPAILQRGEVILPRGTKAQGGGETITINLRADDSVIAEVADQRIQTASGTIVQIAVTESNKRVVPTMAKYQSEKAGGEWR</sequence>
<dbReference type="EMBL" id="CP001830">
    <property type="protein sequence ID" value="AEH77521.1"/>
    <property type="molecule type" value="Genomic_DNA"/>
</dbReference>
<accession>F7X7T1</accession>
<name>F7X7T1_SINMM</name>
<proteinExistence type="predicted"/>
<protein>
    <submittedName>
        <fullName evidence="2">Phage-related minor tail protein</fullName>
    </submittedName>
</protein>
<gene>
    <name evidence="2" type="ordered locus">SM11_chr0238</name>
</gene>
<feature type="domain" description="Bacteriophage tail tape measure N-terminal" evidence="1">
    <location>
        <begin position="55"/>
        <end position="158"/>
    </location>
</feature>
<dbReference type="InterPro" id="IPR009628">
    <property type="entry name" value="Phage_tape_measure_N"/>
</dbReference>
<organism evidence="2 3">
    <name type="scientific">Sinorhizobium meliloti (strain SM11)</name>
    <dbReference type="NCBI Taxonomy" id="707241"/>
    <lineage>
        <taxon>Bacteria</taxon>
        <taxon>Pseudomonadati</taxon>
        <taxon>Pseudomonadota</taxon>
        <taxon>Alphaproteobacteria</taxon>
        <taxon>Hyphomicrobiales</taxon>
        <taxon>Rhizobiaceae</taxon>
        <taxon>Sinorhizobium/Ensifer group</taxon>
        <taxon>Sinorhizobium</taxon>
    </lineage>
</organism>